<protein>
    <recommendedName>
        <fullName evidence="1">HTH OST-type domain-containing protein</fullName>
    </recommendedName>
</protein>
<evidence type="ECO:0000313" key="3">
    <source>
        <dbReference type="Proteomes" id="UP000281553"/>
    </source>
</evidence>
<dbReference type="Gene3D" id="3.30.420.610">
    <property type="entry name" value="LOTUS domain-like"/>
    <property type="match status" value="2"/>
</dbReference>
<gene>
    <name evidence="2" type="ORF">DILT_LOCUS9308</name>
</gene>
<feature type="domain" description="HTH OST-type" evidence="1">
    <location>
        <begin position="67"/>
        <end position="143"/>
    </location>
</feature>
<keyword evidence="3" id="KW-1185">Reference proteome</keyword>
<evidence type="ECO:0000313" key="2">
    <source>
        <dbReference type="EMBL" id="VDN13477.1"/>
    </source>
</evidence>
<evidence type="ECO:0000259" key="1">
    <source>
        <dbReference type="PROSITE" id="PS51644"/>
    </source>
</evidence>
<accession>A0A3P7LPA6</accession>
<feature type="domain" description="HTH OST-type" evidence="1">
    <location>
        <begin position="1"/>
        <end position="65"/>
    </location>
</feature>
<dbReference type="AlphaFoldDB" id="A0A3P7LPA6"/>
<dbReference type="EMBL" id="UYRU01056481">
    <property type="protein sequence ID" value="VDN13477.1"/>
    <property type="molecule type" value="Genomic_DNA"/>
</dbReference>
<proteinExistence type="predicted"/>
<sequence>MIKQQQPNCELLLSNFISTYHSQFSRQCRVADYGFSRLLDVIDSLNSVVHIVGSGPLRTLMLTHGIQLRRFTHDVLRVLKSEPKKSCPVSHFATLYEQVFRKEFIASNYGVCDLNDLLNDMPENVITVDRTSNMKQPDFSEPGLLDVNKLNGHREHWIQHS</sequence>
<dbReference type="Proteomes" id="UP000281553">
    <property type="component" value="Unassembled WGS sequence"/>
</dbReference>
<name>A0A3P7LPA6_DIBLA</name>
<dbReference type="InterPro" id="IPR025605">
    <property type="entry name" value="OST-HTH/LOTUS_dom"/>
</dbReference>
<dbReference type="Pfam" id="PF12872">
    <property type="entry name" value="OST-HTH"/>
    <property type="match status" value="2"/>
</dbReference>
<dbReference type="OrthoDB" id="549353at2759"/>
<dbReference type="InterPro" id="IPR041966">
    <property type="entry name" value="LOTUS-like"/>
</dbReference>
<reference evidence="2 3" key="1">
    <citation type="submission" date="2018-11" db="EMBL/GenBank/DDBJ databases">
        <authorList>
            <consortium name="Pathogen Informatics"/>
        </authorList>
    </citation>
    <scope>NUCLEOTIDE SEQUENCE [LARGE SCALE GENOMIC DNA]</scope>
</reference>
<dbReference type="PROSITE" id="PS51644">
    <property type="entry name" value="HTH_OST"/>
    <property type="match status" value="2"/>
</dbReference>
<organism evidence="2 3">
    <name type="scientific">Dibothriocephalus latus</name>
    <name type="common">Fish tapeworm</name>
    <name type="synonym">Diphyllobothrium latum</name>
    <dbReference type="NCBI Taxonomy" id="60516"/>
    <lineage>
        <taxon>Eukaryota</taxon>
        <taxon>Metazoa</taxon>
        <taxon>Spiralia</taxon>
        <taxon>Lophotrochozoa</taxon>
        <taxon>Platyhelminthes</taxon>
        <taxon>Cestoda</taxon>
        <taxon>Eucestoda</taxon>
        <taxon>Diphyllobothriidea</taxon>
        <taxon>Diphyllobothriidae</taxon>
        <taxon>Dibothriocephalus</taxon>
    </lineage>
</organism>